<dbReference type="PANTHER" id="PTHR43461:SF1">
    <property type="entry name" value="TRANSMEMBRANE PROTEIN 256"/>
    <property type="match status" value="1"/>
</dbReference>
<evidence type="ECO:0000256" key="5">
    <source>
        <dbReference type="ARBA" id="ARBA00023136"/>
    </source>
</evidence>
<dbReference type="InterPro" id="IPR006696">
    <property type="entry name" value="DUF423"/>
</dbReference>
<keyword evidence="3 6" id="KW-0812">Transmembrane</keyword>
<dbReference type="AlphaFoldDB" id="A0AA86T5A0"/>
<evidence type="ECO:0000256" key="3">
    <source>
        <dbReference type="ARBA" id="ARBA00022692"/>
    </source>
</evidence>
<keyword evidence="8" id="KW-1185">Reference proteome</keyword>
<evidence type="ECO:0000313" key="8">
    <source>
        <dbReference type="Proteomes" id="UP001179121"/>
    </source>
</evidence>
<feature type="transmembrane region" description="Helical" evidence="6">
    <location>
        <begin position="96"/>
        <end position="117"/>
    </location>
</feature>
<feature type="transmembrane region" description="Helical" evidence="6">
    <location>
        <begin position="42"/>
        <end position="59"/>
    </location>
</feature>
<evidence type="ECO:0000256" key="2">
    <source>
        <dbReference type="ARBA" id="ARBA00009694"/>
    </source>
</evidence>
<dbReference type="PANTHER" id="PTHR43461">
    <property type="entry name" value="TRANSMEMBRANE PROTEIN 256"/>
    <property type="match status" value="1"/>
</dbReference>
<dbReference type="RefSeq" id="WP_289268747.1">
    <property type="nucleotide sequence ID" value="NZ_OX365700.1"/>
</dbReference>
<dbReference type="KEGG" id="nti:DNFV4_02420"/>
<comment type="subcellular location">
    <subcellularLocation>
        <location evidence="1">Membrane</location>
        <topology evidence="1">Multi-pass membrane protein</topology>
    </subcellularLocation>
</comment>
<protein>
    <recommendedName>
        <fullName evidence="9">DUF423 domain-containing protein</fullName>
    </recommendedName>
</protein>
<evidence type="ECO:0000313" key="7">
    <source>
        <dbReference type="EMBL" id="CAI4031996.1"/>
    </source>
</evidence>
<gene>
    <name evidence="7" type="ORF">DNFV4_02420</name>
</gene>
<dbReference type="Pfam" id="PF04241">
    <property type="entry name" value="DUF423"/>
    <property type="match status" value="1"/>
</dbReference>
<proteinExistence type="inferred from homology"/>
<keyword evidence="5 6" id="KW-0472">Membrane</keyword>
<sequence length="131" mass="13827">MRRFALPLGSCLALLGVAAGAFGAHALKGILTSESLQVFEVGVRYQLYHAFGLLAVGLLGRQDWSGHLNRAAVLFAAGIVVFSGSLFMLALTGIRWLGALTPLGGICFLGGWASLAWDTWSRRGPARKGPS</sequence>
<dbReference type="GO" id="GO:0005886">
    <property type="term" value="C:plasma membrane"/>
    <property type="evidence" value="ECO:0007669"/>
    <property type="project" value="TreeGrafter"/>
</dbReference>
<reference evidence="7" key="1">
    <citation type="submission" date="2022-10" db="EMBL/GenBank/DDBJ databases">
        <authorList>
            <person name="Koch H."/>
        </authorList>
    </citation>
    <scope>NUCLEOTIDE SEQUENCE</scope>
    <source>
        <strain evidence="7">DNF</strain>
    </source>
</reference>
<organism evidence="7 8">
    <name type="scientific">Nitrospira tepida</name>
    <dbReference type="NCBI Taxonomy" id="2973512"/>
    <lineage>
        <taxon>Bacteria</taxon>
        <taxon>Pseudomonadati</taxon>
        <taxon>Nitrospirota</taxon>
        <taxon>Nitrospiria</taxon>
        <taxon>Nitrospirales</taxon>
        <taxon>Nitrospiraceae</taxon>
        <taxon>Nitrospira</taxon>
    </lineage>
</organism>
<comment type="similarity">
    <text evidence="2">Belongs to the UPF0382 family.</text>
</comment>
<dbReference type="EMBL" id="OX365700">
    <property type="protein sequence ID" value="CAI4031996.1"/>
    <property type="molecule type" value="Genomic_DNA"/>
</dbReference>
<name>A0AA86T5A0_9BACT</name>
<accession>A0AA86T5A0</accession>
<keyword evidence="4 6" id="KW-1133">Transmembrane helix</keyword>
<evidence type="ECO:0000256" key="1">
    <source>
        <dbReference type="ARBA" id="ARBA00004141"/>
    </source>
</evidence>
<evidence type="ECO:0000256" key="4">
    <source>
        <dbReference type="ARBA" id="ARBA00022989"/>
    </source>
</evidence>
<evidence type="ECO:0000256" key="6">
    <source>
        <dbReference type="SAM" id="Phobius"/>
    </source>
</evidence>
<evidence type="ECO:0008006" key="9">
    <source>
        <dbReference type="Google" id="ProtNLM"/>
    </source>
</evidence>
<feature type="transmembrane region" description="Helical" evidence="6">
    <location>
        <begin position="71"/>
        <end position="90"/>
    </location>
</feature>
<dbReference type="Proteomes" id="UP001179121">
    <property type="component" value="Chromosome"/>
</dbReference>